<dbReference type="STRING" id="4072.A0A2G2ZUZ8"/>
<dbReference type="GO" id="GO:0005829">
    <property type="term" value="C:cytosol"/>
    <property type="evidence" value="ECO:0000318"/>
    <property type="project" value="GO_Central"/>
</dbReference>
<keyword evidence="1" id="KW-0808">Transferase</keyword>
<dbReference type="Gramene" id="PHT85795">
    <property type="protein sequence ID" value="PHT85795"/>
    <property type="gene ID" value="T459_07901"/>
</dbReference>
<reference evidence="2 3" key="2">
    <citation type="journal article" date="2017" name="Genome Biol.">
        <title>New reference genome sequences of hot pepper reveal the massive evolution of plant disease-resistance genes by retroduplication.</title>
        <authorList>
            <person name="Kim S."/>
            <person name="Park J."/>
            <person name="Yeom S.I."/>
            <person name="Kim Y.M."/>
            <person name="Seo E."/>
            <person name="Kim K.T."/>
            <person name="Kim M.S."/>
            <person name="Lee J.M."/>
            <person name="Cheong K."/>
            <person name="Shin H.S."/>
            <person name="Kim S.B."/>
            <person name="Han K."/>
            <person name="Lee J."/>
            <person name="Park M."/>
            <person name="Lee H.A."/>
            <person name="Lee H.Y."/>
            <person name="Lee Y."/>
            <person name="Oh S."/>
            <person name="Lee J.H."/>
            <person name="Choi E."/>
            <person name="Choi E."/>
            <person name="Lee S.E."/>
            <person name="Jeon J."/>
            <person name="Kim H."/>
            <person name="Choi G."/>
            <person name="Song H."/>
            <person name="Lee J."/>
            <person name="Lee S.C."/>
            <person name="Kwon J.K."/>
            <person name="Lee H.Y."/>
            <person name="Koo N."/>
            <person name="Hong Y."/>
            <person name="Kim R.W."/>
            <person name="Kang W.H."/>
            <person name="Huh J.H."/>
            <person name="Kang B.C."/>
            <person name="Yang T.J."/>
            <person name="Lee Y.H."/>
            <person name="Bennetzen J.L."/>
            <person name="Choi D."/>
        </authorList>
    </citation>
    <scope>NUCLEOTIDE SEQUENCE [LARGE SCALE GENOMIC DNA]</scope>
    <source>
        <strain evidence="3">cv. CM334</strain>
    </source>
</reference>
<reference evidence="2 3" key="1">
    <citation type="journal article" date="2014" name="Nat. Genet.">
        <title>Genome sequence of the hot pepper provides insights into the evolution of pungency in Capsicum species.</title>
        <authorList>
            <person name="Kim S."/>
            <person name="Park M."/>
            <person name="Yeom S.I."/>
            <person name="Kim Y.M."/>
            <person name="Lee J.M."/>
            <person name="Lee H.A."/>
            <person name="Seo E."/>
            <person name="Choi J."/>
            <person name="Cheong K."/>
            <person name="Kim K.T."/>
            <person name="Jung K."/>
            <person name="Lee G.W."/>
            <person name="Oh S.K."/>
            <person name="Bae C."/>
            <person name="Kim S.B."/>
            <person name="Lee H.Y."/>
            <person name="Kim S.Y."/>
            <person name="Kim M.S."/>
            <person name="Kang B.C."/>
            <person name="Jo Y.D."/>
            <person name="Yang H.B."/>
            <person name="Jeong H.J."/>
            <person name="Kang W.H."/>
            <person name="Kwon J.K."/>
            <person name="Shin C."/>
            <person name="Lim J.Y."/>
            <person name="Park J.H."/>
            <person name="Huh J.H."/>
            <person name="Kim J.S."/>
            <person name="Kim B.D."/>
            <person name="Cohen O."/>
            <person name="Paran I."/>
            <person name="Suh M.C."/>
            <person name="Lee S.B."/>
            <person name="Kim Y.K."/>
            <person name="Shin Y."/>
            <person name="Noh S.J."/>
            <person name="Park J."/>
            <person name="Seo Y.S."/>
            <person name="Kwon S.Y."/>
            <person name="Kim H.A."/>
            <person name="Park J.M."/>
            <person name="Kim H.J."/>
            <person name="Choi S.B."/>
            <person name="Bosland P.W."/>
            <person name="Reeves G."/>
            <person name="Jo S.H."/>
            <person name="Lee B.W."/>
            <person name="Cho H.T."/>
            <person name="Choi H.S."/>
            <person name="Lee M.S."/>
            <person name="Yu Y."/>
            <person name="Do Choi Y."/>
            <person name="Park B.S."/>
            <person name="van Deynze A."/>
            <person name="Ashrafi H."/>
            <person name="Hill T."/>
            <person name="Kim W.T."/>
            <person name="Pai H.S."/>
            <person name="Ahn H.K."/>
            <person name="Yeam I."/>
            <person name="Giovannoni J.J."/>
            <person name="Rose J.K."/>
            <person name="Sorensen I."/>
            <person name="Lee S.J."/>
            <person name="Kim R.W."/>
            <person name="Choi I.Y."/>
            <person name="Choi B.S."/>
            <person name="Lim J.S."/>
            <person name="Lee Y.H."/>
            <person name="Choi D."/>
        </authorList>
    </citation>
    <scope>NUCLEOTIDE SEQUENCE [LARGE SCALE GENOMIC DNA]</scope>
    <source>
        <strain evidence="3">cv. CM334</strain>
    </source>
</reference>
<dbReference type="InterPro" id="IPR001451">
    <property type="entry name" value="Hexapep"/>
</dbReference>
<keyword evidence="3" id="KW-1185">Reference proteome</keyword>
<dbReference type="InterPro" id="IPR011004">
    <property type="entry name" value="Trimer_LpxA-like_sf"/>
</dbReference>
<organism evidence="2 3">
    <name type="scientific">Capsicum annuum</name>
    <name type="common">Capsicum pepper</name>
    <dbReference type="NCBI Taxonomy" id="4072"/>
    <lineage>
        <taxon>Eukaryota</taxon>
        <taxon>Viridiplantae</taxon>
        <taxon>Streptophyta</taxon>
        <taxon>Embryophyta</taxon>
        <taxon>Tracheophyta</taxon>
        <taxon>Spermatophyta</taxon>
        <taxon>Magnoliopsida</taxon>
        <taxon>eudicotyledons</taxon>
        <taxon>Gunneridae</taxon>
        <taxon>Pentapetalae</taxon>
        <taxon>asterids</taxon>
        <taxon>lamiids</taxon>
        <taxon>Solanales</taxon>
        <taxon>Solanaceae</taxon>
        <taxon>Solanoideae</taxon>
        <taxon>Capsiceae</taxon>
        <taxon>Capsicum</taxon>
    </lineage>
</organism>
<gene>
    <name evidence="2" type="ORF">T459_07901</name>
</gene>
<accession>A0A2G2ZUZ8</accession>
<proteinExistence type="predicted"/>
<sequence>MISSSVQEELIKPRDGADEARGCLGVTLVGTEKETSDRHPKIGQGALIGASVTILGNIKVGEGAMIGADSLVMKDVPLHSMVTGIPAKVIGYVDDQDPSLNMKRDASKEVFQKVAINCKEERSNDNGSTLEINEETSSFD</sequence>
<dbReference type="OMA" id="INCKEER"/>
<dbReference type="Proteomes" id="UP000222542">
    <property type="component" value="Unassembled WGS sequence"/>
</dbReference>
<dbReference type="PROSITE" id="PS00101">
    <property type="entry name" value="HEXAPEP_TRANSFERASES"/>
    <property type="match status" value="1"/>
</dbReference>
<dbReference type="GO" id="GO:0009001">
    <property type="term" value="F:serine O-acetyltransferase activity"/>
    <property type="evidence" value="ECO:0000318"/>
    <property type="project" value="GO_Central"/>
</dbReference>
<dbReference type="Gene3D" id="2.160.10.10">
    <property type="entry name" value="Hexapeptide repeat proteins"/>
    <property type="match status" value="1"/>
</dbReference>
<dbReference type="EMBL" id="AYRZ02000003">
    <property type="protein sequence ID" value="PHT85795.1"/>
    <property type="molecule type" value="Genomic_DNA"/>
</dbReference>
<evidence type="ECO:0000256" key="1">
    <source>
        <dbReference type="ARBA" id="ARBA00022679"/>
    </source>
</evidence>
<name>A0A2G2ZUZ8_CAPAN</name>
<evidence type="ECO:0000313" key="3">
    <source>
        <dbReference type="Proteomes" id="UP000222542"/>
    </source>
</evidence>
<dbReference type="AlphaFoldDB" id="A0A2G2ZUZ8"/>
<dbReference type="SUPFAM" id="SSF51161">
    <property type="entry name" value="Trimeric LpxA-like enzymes"/>
    <property type="match status" value="1"/>
</dbReference>
<dbReference type="InterPro" id="IPR018357">
    <property type="entry name" value="Hexapep_transf_CS"/>
</dbReference>
<dbReference type="Pfam" id="PF00132">
    <property type="entry name" value="Hexapep"/>
    <property type="match status" value="1"/>
</dbReference>
<dbReference type="PANTHER" id="PTHR42811">
    <property type="entry name" value="SERINE ACETYLTRANSFERASE"/>
    <property type="match status" value="1"/>
</dbReference>
<evidence type="ECO:0000313" key="2">
    <source>
        <dbReference type="EMBL" id="PHT85795.1"/>
    </source>
</evidence>
<protein>
    <submittedName>
        <fullName evidence="2">Serine acetyltransferase 2</fullName>
    </submittedName>
</protein>
<comment type="caution">
    <text evidence="2">The sequence shown here is derived from an EMBL/GenBank/DDBJ whole genome shotgun (WGS) entry which is preliminary data.</text>
</comment>